<organism evidence="1 2">
    <name type="scientific">Capsicum annuum</name>
    <name type="common">Capsicum pepper</name>
    <dbReference type="NCBI Taxonomy" id="4072"/>
    <lineage>
        <taxon>Eukaryota</taxon>
        <taxon>Viridiplantae</taxon>
        <taxon>Streptophyta</taxon>
        <taxon>Embryophyta</taxon>
        <taxon>Tracheophyta</taxon>
        <taxon>Spermatophyta</taxon>
        <taxon>Magnoliopsida</taxon>
        <taxon>eudicotyledons</taxon>
        <taxon>Gunneridae</taxon>
        <taxon>Pentapetalae</taxon>
        <taxon>asterids</taxon>
        <taxon>lamiids</taxon>
        <taxon>Solanales</taxon>
        <taxon>Solanaceae</taxon>
        <taxon>Solanoideae</taxon>
        <taxon>Capsiceae</taxon>
        <taxon>Capsicum</taxon>
    </lineage>
</organism>
<keyword evidence="2" id="KW-1185">Reference proteome</keyword>
<reference evidence="1 2" key="1">
    <citation type="journal article" date="2014" name="Nat. Genet.">
        <title>Genome sequence of the hot pepper provides insights into the evolution of pungency in Capsicum species.</title>
        <authorList>
            <person name="Kim S."/>
            <person name="Park M."/>
            <person name="Yeom S.I."/>
            <person name="Kim Y.M."/>
            <person name="Lee J.M."/>
            <person name="Lee H.A."/>
            <person name="Seo E."/>
            <person name="Choi J."/>
            <person name="Cheong K."/>
            <person name="Kim K.T."/>
            <person name="Jung K."/>
            <person name="Lee G.W."/>
            <person name="Oh S.K."/>
            <person name="Bae C."/>
            <person name="Kim S.B."/>
            <person name="Lee H.Y."/>
            <person name="Kim S.Y."/>
            <person name="Kim M.S."/>
            <person name="Kang B.C."/>
            <person name="Jo Y.D."/>
            <person name="Yang H.B."/>
            <person name="Jeong H.J."/>
            <person name="Kang W.H."/>
            <person name="Kwon J.K."/>
            <person name="Shin C."/>
            <person name="Lim J.Y."/>
            <person name="Park J.H."/>
            <person name="Huh J.H."/>
            <person name="Kim J.S."/>
            <person name="Kim B.D."/>
            <person name="Cohen O."/>
            <person name="Paran I."/>
            <person name="Suh M.C."/>
            <person name="Lee S.B."/>
            <person name="Kim Y.K."/>
            <person name="Shin Y."/>
            <person name="Noh S.J."/>
            <person name="Park J."/>
            <person name="Seo Y.S."/>
            <person name="Kwon S.Y."/>
            <person name="Kim H.A."/>
            <person name="Park J.M."/>
            <person name="Kim H.J."/>
            <person name="Choi S.B."/>
            <person name="Bosland P.W."/>
            <person name="Reeves G."/>
            <person name="Jo S.H."/>
            <person name="Lee B.W."/>
            <person name="Cho H.T."/>
            <person name="Choi H.S."/>
            <person name="Lee M.S."/>
            <person name="Yu Y."/>
            <person name="Do Choi Y."/>
            <person name="Park B.S."/>
            <person name="van Deynze A."/>
            <person name="Ashrafi H."/>
            <person name="Hill T."/>
            <person name="Kim W.T."/>
            <person name="Pai H.S."/>
            <person name="Ahn H.K."/>
            <person name="Yeam I."/>
            <person name="Giovannoni J.J."/>
            <person name="Rose J.K."/>
            <person name="Sorensen I."/>
            <person name="Lee S.J."/>
            <person name="Kim R.W."/>
            <person name="Choi I.Y."/>
            <person name="Choi B.S."/>
            <person name="Lim J.S."/>
            <person name="Lee Y.H."/>
            <person name="Choi D."/>
        </authorList>
    </citation>
    <scope>NUCLEOTIDE SEQUENCE [LARGE SCALE GENOMIC DNA]</scope>
    <source>
        <strain evidence="2">cv. CM334</strain>
    </source>
</reference>
<dbReference type="EMBL" id="AYRZ02000526">
    <property type="protein sequence ID" value="PHT60893.1"/>
    <property type="molecule type" value="Genomic_DNA"/>
</dbReference>
<protein>
    <submittedName>
        <fullName evidence="1">Uncharacterized protein</fullName>
    </submittedName>
</protein>
<evidence type="ECO:0000313" key="1">
    <source>
        <dbReference type="EMBL" id="PHT60893.1"/>
    </source>
</evidence>
<gene>
    <name evidence="1" type="ORF">T459_35256</name>
</gene>
<sequence length="153" mass="17623">MHSIVELMSSKSTITSHAVEDPTIDKCMEFFTSIPEISAPSEMYNYVANLFFKREVRQVFLKVTSDEARPYYNIDTQRDIVIATMVIHNYIRKKCNTDDAFRTAENERYIPTVDSDVGTTSRANNIDGENVREESDMYWLGLRDMIANDICNA</sequence>
<reference evidence="1 2" key="2">
    <citation type="journal article" date="2017" name="Genome Biol.">
        <title>New reference genome sequences of hot pepper reveal the massive evolution of plant disease-resistance genes by retroduplication.</title>
        <authorList>
            <person name="Kim S."/>
            <person name="Park J."/>
            <person name="Yeom S.I."/>
            <person name="Kim Y.M."/>
            <person name="Seo E."/>
            <person name="Kim K.T."/>
            <person name="Kim M.S."/>
            <person name="Lee J.M."/>
            <person name="Cheong K."/>
            <person name="Shin H.S."/>
            <person name="Kim S.B."/>
            <person name="Han K."/>
            <person name="Lee J."/>
            <person name="Park M."/>
            <person name="Lee H.A."/>
            <person name="Lee H.Y."/>
            <person name="Lee Y."/>
            <person name="Oh S."/>
            <person name="Lee J.H."/>
            <person name="Choi E."/>
            <person name="Choi E."/>
            <person name="Lee S.E."/>
            <person name="Jeon J."/>
            <person name="Kim H."/>
            <person name="Choi G."/>
            <person name="Song H."/>
            <person name="Lee J."/>
            <person name="Lee S.C."/>
            <person name="Kwon J.K."/>
            <person name="Lee H.Y."/>
            <person name="Koo N."/>
            <person name="Hong Y."/>
            <person name="Kim R.W."/>
            <person name="Kang W.H."/>
            <person name="Huh J.H."/>
            <person name="Kang B.C."/>
            <person name="Yang T.J."/>
            <person name="Lee Y.H."/>
            <person name="Bennetzen J.L."/>
            <person name="Choi D."/>
        </authorList>
    </citation>
    <scope>NUCLEOTIDE SEQUENCE [LARGE SCALE GENOMIC DNA]</scope>
    <source>
        <strain evidence="2">cv. CM334</strain>
    </source>
</reference>
<dbReference type="Proteomes" id="UP000222542">
    <property type="component" value="Unassembled WGS sequence"/>
</dbReference>
<dbReference type="AlphaFoldDB" id="A0A2G2XTT5"/>
<evidence type="ECO:0000313" key="2">
    <source>
        <dbReference type="Proteomes" id="UP000222542"/>
    </source>
</evidence>
<accession>A0A2G2XTT5</accession>
<dbReference type="Gramene" id="PHT60893">
    <property type="protein sequence ID" value="PHT60893"/>
    <property type="gene ID" value="T459_35256"/>
</dbReference>
<comment type="caution">
    <text evidence="1">The sequence shown here is derived from an EMBL/GenBank/DDBJ whole genome shotgun (WGS) entry which is preliminary data.</text>
</comment>
<name>A0A2G2XTT5_CAPAN</name>
<proteinExistence type="predicted"/>